<dbReference type="GO" id="GO:0033202">
    <property type="term" value="C:DNA helicase complex"/>
    <property type="evidence" value="ECO:0007669"/>
    <property type="project" value="TreeGrafter"/>
</dbReference>
<keyword evidence="10" id="KW-0234">DNA repair</keyword>
<dbReference type="InterPro" id="IPR006194">
    <property type="entry name" value="Gly-tRNA-synth_heterodimer"/>
</dbReference>
<evidence type="ECO:0000256" key="14">
    <source>
        <dbReference type="ARBA" id="ARBA00048988"/>
    </source>
</evidence>
<dbReference type="Gene3D" id="1.10.486.10">
    <property type="entry name" value="PCRA, domain 4"/>
    <property type="match status" value="1"/>
</dbReference>
<dbReference type="GO" id="GO:0003677">
    <property type="term" value="F:DNA binding"/>
    <property type="evidence" value="ECO:0007669"/>
    <property type="project" value="UniProtKB-KW"/>
</dbReference>
<feature type="domain" description="UvrD-like helicase ATP-binding" evidence="16">
    <location>
        <begin position="18"/>
        <end position="323"/>
    </location>
</feature>
<evidence type="ECO:0000256" key="9">
    <source>
        <dbReference type="ARBA" id="ARBA00023125"/>
    </source>
</evidence>
<gene>
    <name evidence="18" type="ORF">SAMN05661109_00517</name>
</gene>
<dbReference type="Pfam" id="PF12705">
    <property type="entry name" value="PDDEXK_1"/>
    <property type="match status" value="1"/>
</dbReference>
<dbReference type="GO" id="GO:0000725">
    <property type="term" value="P:recombinational repair"/>
    <property type="evidence" value="ECO:0007669"/>
    <property type="project" value="TreeGrafter"/>
</dbReference>
<keyword evidence="3 15" id="KW-0547">Nucleotide-binding</keyword>
<dbReference type="AlphaFoldDB" id="A0A1H9QFP2"/>
<dbReference type="Pfam" id="PF00580">
    <property type="entry name" value="UvrD-helicase"/>
    <property type="match status" value="1"/>
</dbReference>
<dbReference type="InterPro" id="IPR013986">
    <property type="entry name" value="DExx_box_DNA_helicase_dom_sf"/>
</dbReference>
<dbReference type="PANTHER" id="PTHR11070:SF59">
    <property type="entry name" value="DNA 3'-5' HELICASE"/>
    <property type="match status" value="1"/>
</dbReference>
<dbReference type="GO" id="GO:0004527">
    <property type="term" value="F:exonuclease activity"/>
    <property type="evidence" value="ECO:0007669"/>
    <property type="project" value="UniProtKB-KW"/>
</dbReference>
<comment type="catalytic activity">
    <reaction evidence="14">
        <text>ATP + H2O = ADP + phosphate + H(+)</text>
        <dbReference type="Rhea" id="RHEA:13065"/>
        <dbReference type="ChEBI" id="CHEBI:15377"/>
        <dbReference type="ChEBI" id="CHEBI:15378"/>
        <dbReference type="ChEBI" id="CHEBI:30616"/>
        <dbReference type="ChEBI" id="CHEBI:43474"/>
        <dbReference type="ChEBI" id="CHEBI:456216"/>
        <dbReference type="EC" id="5.6.2.4"/>
    </reaction>
</comment>
<keyword evidence="9" id="KW-0238">DNA-binding</keyword>
<dbReference type="PROSITE" id="PS51217">
    <property type="entry name" value="UVRD_HELICASE_CTER"/>
    <property type="match status" value="1"/>
</dbReference>
<accession>A0A1H9QFP2</accession>
<evidence type="ECO:0000256" key="4">
    <source>
        <dbReference type="ARBA" id="ARBA00022763"/>
    </source>
</evidence>
<protein>
    <recommendedName>
        <fullName evidence="13">DNA 3'-5' helicase</fullName>
        <ecNumber evidence="13">5.6.2.4</ecNumber>
    </recommendedName>
</protein>
<dbReference type="Gene3D" id="3.40.50.300">
    <property type="entry name" value="P-loop containing nucleotide triphosphate hydrolases"/>
    <property type="match status" value="2"/>
</dbReference>
<dbReference type="InterPro" id="IPR038726">
    <property type="entry name" value="PDDEXK_AddAB-type"/>
</dbReference>
<dbReference type="Gene3D" id="3.90.320.10">
    <property type="match status" value="1"/>
</dbReference>
<evidence type="ECO:0000256" key="2">
    <source>
        <dbReference type="ARBA" id="ARBA00022722"/>
    </source>
</evidence>
<name>A0A1H9QFP2_9CORY</name>
<dbReference type="EC" id="5.6.2.4" evidence="13"/>
<feature type="binding site" evidence="15">
    <location>
        <begin position="39"/>
        <end position="46"/>
    </location>
    <ligand>
        <name>ATP</name>
        <dbReference type="ChEBI" id="CHEBI:30616"/>
    </ligand>
</feature>
<dbReference type="PROSITE" id="PS50861">
    <property type="entry name" value="AA_TRNA_LIGASE_II_GLYAB"/>
    <property type="match status" value="1"/>
</dbReference>
<dbReference type="GO" id="GO:0005524">
    <property type="term" value="F:ATP binding"/>
    <property type="evidence" value="ECO:0007669"/>
    <property type="project" value="UniProtKB-UniRule"/>
</dbReference>
<dbReference type="GO" id="GO:0005829">
    <property type="term" value="C:cytosol"/>
    <property type="evidence" value="ECO:0007669"/>
    <property type="project" value="TreeGrafter"/>
</dbReference>
<dbReference type="PANTHER" id="PTHR11070">
    <property type="entry name" value="UVRD / RECB / PCRA DNA HELICASE FAMILY MEMBER"/>
    <property type="match status" value="1"/>
</dbReference>
<evidence type="ECO:0000313" key="18">
    <source>
        <dbReference type="EMBL" id="SER59356.1"/>
    </source>
</evidence>
<evidence type="ECO:0000256" key="15">
    <source>
        <dbReference type="PROSITE-ProRule" id="PRU00560"/>
    </source>
</evidence>
<dbReference type="InterPro" id="IPR027417">
    <property type="entry name" value="P-loop_NTPase"/>
</dbReference>
<evidence type="ECO:0000256" key="13">
    <source>
        <dbReference type="ARBA" id="ARBA00034808"/>
    </source>
</evidence>
<dbReference type="GO" id="GO:0043138">
    <property type="term" value="F:3'-5' DNA helicase activity"/>
    <property type="evidence" value="ECO:0007669"/>
    <property type="project" value="UniProtKB-EC"/>
</dbReference>
<dbReference type="Proteomes" id="UP000198929">
    <property type="component" value="Unassembled WGS sequence"/>
</dbReference>
<organism evidence="18 19">
    <name type="scientific">Corynebacterium cystitidis DSM 20524</name>
    <dbReference type="NCBI Taxonomy" id="1121357"/>
    <lineage>
        <taxon>Bacteria</taxon>
        <taxon>Bacillati</taxon>
        <taxon>Actinomycetota</taxon>
        <taxon>Actinomycetes</taxon>
        <taxon>Mycobacteriales</taxon>
        <taxon>Corynebacteriaceae</taxon>
        <taxon>Corynebacterium</taxon>
    </lineage>
</organism>
<dbReference type="Pfam" id="PF13361">
    <property type="entry name" value="UvrD_C"/>
    <property type="match status" value="1"/>
</dbReference>
<sequence>MVVELPPHPQARLVPRELHVATRTWAVDVPERGVWRVTGEAGSGVSSFLIDTAMEAIRRTGDPDGVLVVAPSKESGARLRRELSERVAQSGFVANEPLVRSVHSLAFAIVRQRSEESIRLISGAEQDAVIRQLLEGNAEYGTGTWPEELRPALTFVGFARQLRDFLLRAVERRMTAEDLRALGKRHAMPIWSAAADFLVEYQRVMRLWGVASYSASELVSAVLEQPVESSWHTIVVDDAQHLDPTSGELLAQLIHQADLAVVGGDVDQSVFHFRGASPAFFSSLDATPIDLGASRRSPVREVVISDTAVTQHRVIADHVRRAHLDDGVAWSKIGVVVRSTGMLEPIHRILLQAGVPVALNPTDVVLSQQRIVAAMILGVRALYDELTASQWRDLLLGPVGGTDPVTLRRLLRGLRRFDPETRAEETLRSLLQPQRPLPDFGSMLTDRELDILERIRRVVQAGHAAVNAHGSVEDVLWAVWHATGLSDRLMAHALRGGAAGSQADRDLDAMMALFDAAGDFAERRPEAGIEAFITHISEQELPTGVRDRRTATADAVALLTAHGVVGREFSHVVVAGVQEGSWPSLGETGSLFGQEDLIDLLDKGIDPAVVVSHSADRLKEERRLFHVATTRATDFLLVTAVNAPDDEEAQEPSRFIEEFCRHFDIEPVAQQREETPAWAIDQPELTSAVRVLARPDLIAELRRAAIDDGASEVVRGQAIRQLARLTRAGIPGAAPLEWYTTTTVSTEEPLPAPAALSPSRIEGLLACPLKDVLGGMIQTTNTIHMVRGVLVHAYFEAIGNGADEQLARQATIDAYKELHKVPSWQRHSDLEQFDRLLDRTSQWLEGSRGAFELIGTELDVDVNVTDELRIRGRIDRLEKDSEGRAIIVDLKTGKYAPSMEQTRDNAQLFAYQLALSKAVVAEQSIRTARDDEAPIEVGGAVLVYPATAAAGVTTRDQVAKTPEELAAFTEVITPLLGELAGPAFTARTGPHCDQCLVRAVCPVQSEGKDITRG</sequence>
<evidence type="ECO:0000256" key="12">
    <source>
        <dbReference type="ARBA" id="ARBA00034617"/>
    </source>
</evidence>
<keyword evidence="6 15" id="KW-0347">Helicase</keyword>
<dbReference type="Gene3D" id="1.10.10.160">
    <property type="match status" value="1"/>
</dbReference>
<evidence type="ECO:0000256" key="10">
    <source>
        <dbReference type="ARBA" id="ARBA00023204"/>
    </source>
</evidence>
<dbReference type="RefSeq" id="WP_092255800.1">
    <property type="nucleotide sequence ID" value="NZ_CP047199.1"/>
</dbReference>
<dbReference type="InterPro" id="IPR011604">
    <property type="entry name" value="PDDEXK-like_dom_sf"/>
</dbReference>
<comment type="catalytic activity">
    <reaction evidence="12">
        <text>Couples ATP hydrolysis with the unwinding of duplex DNA by translocating in the 3'-5' direction.</text>
        <dbReference type="EC" id="5.6.2.4"/>
    </reaction>
</comment>
<evidence type="ECO:0000256" key="7">
    <source>
        <dbReference type="ARBA" id="ARBA00022839"/>
    </source>
</evidence>
<evidence type="ECO:0000256" key="6">
    <source>
        <dbReference type="ARBA" id="ARBA00022806"/>
    </source>
</evidence>
<keyword evidence="8 15" id="KW-0067">ATP-binding</keyword>
<evidence type="ECO:0000256" key="8">
    <source>
        <dbReference type="ARBA" id="ARBA00022840"/>
    </source>
</evidence>
<evidence type="ECO:0000256" key="3">
    <source>
        <dbReference type="ARBA" id="ARBA00022741"/>
    </source>
</evidence>
<comment type="similarity">
    <text evidence="1">Belongs to the helicase family. UvrD subfamily.</text>
</comment>
<dbReference type="GO" id="GO:0004820">
    <property type="term" value="F:glycine-tRNA ligase activity"/>
    <property type="evidence" value="ECO:0007669"/>
    <property type="project" value="InterPro"/>
</dbReference>
<keyword evidence="4" id="KW-0227">DNA damage</keyword>
<keyword evidence="7" id="KW-0269">Exonuclease</keyword>
<keyword evidence="19" id="KW-1185">Reference proteome</keyword>
<keyword evidence="5 15" id="KW-0378">Hydrolase</keyword>
<evidence type="ECO:0000259" key="16">
    <source>
        <dbReference type="PROSITE" id="PS51198"/>
    </source>
</evidence>
<proteinExistence type="inferred from homology"/>
<dbReference type="PROSITE" id="PS51198">
    <property type="entry name" value="UVRD_HELICASE_ATP_BIND"/>
    <property type="match status" value="1"/>
</dbReference>
<dbReference type="GO" id="GO:0006426">
    <property type="term" value="P:glycyl-tRNA aminoacylation"/>
    <property type="evidence" value="ECO:0007669"/>
    <property type="project" value="InterPro"/>
</dbReference>
<evidence type="ECO:0000256" key="1">
    <source>
        <dbReference type="ARBA" id="ARBA00009922"/>
    </source>
</evidence>
<evidence type="ECO:0000259" key="17">
    <source>
        <dbReference type="PROSITE" id="PS51217"/>
    </source>
</evidence>
<keyword evidence="2" id="KW-0540">Nuclease</keyword>
<feature type="domain" description="UvrD-like helicase C-terminal" evidence="17">
    <location>
        <begin position="268"/>
        <end position="566"/>
    </location>
</feature>
<evidence type="ECO:0000313" key="19">
    <source>
        <dbReference type="Proteomes" id="UP000198929"/>
    </source>
</evidence>
<dbReference type="InterPro" id="IPR014017">
    <property type="entry name" value="DNA_helicase_UvrD-like_C"/>
</dbReference>
<dbReference type="InterPro" id="IPR014016">
    <property type="entry name" value="UvrD-like_ATP-bd"/>
</dbReference>
<dbReference type="EMBL" id="FOGQ01000002">
    <property type="protein sequence ID" value="SER59356.1"/>
    <property type="molecule type" value="Genomic_DNA"/>
</dbReference>
<dbReference type="SUPFAM" id="SSF52540">
    <property type="entry name" value="P-loop containing nucleoside triphosphate hydrolases"/>
    <property type="match status" value="1"/>
</dbReference>
<dbReference type="InterPro" id="IPR000212">
    <property type="entry name" value="DNA_helicase_UvrD/REP"/>
</dbReference>
<keyword evidence="11" id="KW-0413">Isomerase</keyword>
<dbReference type="STRING" id="1121357.SAMN05661109_00517"/>
<evidence type="ECO:0000256" key="5">
    <source>
        <dbReference type="ARBA" id="ARBA00022801"/>
    </source>
</evidence>
<reference evidence="19" key="1">
    <citation type="submission" date="2016-10" db="EMBL/GenBank/DDBJ databases">
        <authorList>
            <person name="Varghese N."/>
            <person name="Submissions S."/>
        </authorList>
    </citation>
    <scope>NUCLEOTIDE SEQUENCE [LARGE SCALE GENOMIC DNA]</scope>
    <source>
        <strain evidence="19">DSM 20524</strain>
    </source>
</reference>
<evidence type="ECO:0000256" key="11">
    <source>
        <dbReference type="ARBA" id="ARBA00023235"/>
    </source>
</evidence>